<evidence type="ECO:0000313" key="3">
    <source>
        <dbReference type="Proteomes" id="UP000785679"/>
    </source>
</evidence>
<evidence type="ECO:0000256" key="1">
    <source>
        <dbReference type="SAM" id="Phobius"/>
    </source>
</evidence>
<gene>
    <name evidence="2" type="ORF">FGO68_gene10865</name>
</gene>
<feature type="transmembrane region" description="Helical" evidence="1">
    <location>
        <begin position="62"/>
        <end position="79"/>
    </location>
</feature>
<feature type="transmembrane region" description="Helical" evidence="1">
    <location>
        <begin position="91"/>
        <end position="109"/>
    </location>
</feature>
<accession>A0A8J8T6I3</accession>
<keyword evidence="3" id="KW-1185">Reference proteome</keyword>
<protein>
    <submittedName>
        <fullName evidence="2">Uncharacterized protein</fullName>
    </submittedName>
</protein>
<keyword evidence="1" id="KW-0812">Transmembrane</keyword>
<organism evidence="2 3">
    <name type="scientific">Halteria grandinella</name>
    <dbReference type="NCBI Taxonomy" id="5974"/>
    <lineage>
        <taxon>Eukaryota</taxon>
        <taxon>Sar</taxon>
        <taxon>Alveolata</taxon>
        <taxon>Ciliophora</taxon>
        <taxon>Intramacronucleata</taxon>
        <taxon>Spirotrichea</taxon>
        <taxon>Stichotrichia</taxon>
        <taxon>Sporadotrichida</taxon>
        <taxon>Halteriidae</taxon>
        <taxon>Halteria</taxon>
    </lineage>
</organism>
<proteinExistence type="predicted"/>
<reference evidence="2" key="1">
    <citation type="submission" date="2019-06" db="EMBL/GenBank/DDBJ databases">
        <authorList>
            <person name="Zheng W."/>
        </authorList>
    </citation>
    <scope>NUCLEOTIDE SEQUENCE</scope>
    <source>
        <strain evidence="2">QDHG01</strain>
    </source>
</reference>
<dbReference type="Proteomes" id="UP000785679">
    <property type="component" value="Unassembled WGS sequence"/>
</dbReference>
<dbReference type="AlphaFoldDB" id="A0A8J8T6I3"/>
<keyword evidence="1" id="KW-0472">Membrane</keyword>
<name>A0A8J8T6I3_HALGN</name>
<keyword evidence="1" id="KW-1133">Transmembrane helix</keyword>
<comment type="caution">
    <text evidence="2">The sequence shown here is derived from an EMBL/GenBank/DDBJ whole genome shotgun (WGS) entry which is preliminary data.</text>
</comment>
<dbReference type="EMBL" id="RRYP01003076">
    <property type="protein sequence ID" value="TNV84169.1"/>
    <property type="molecule type" value="Genomic_DNA"/>
</dbReference>
<sequence>MKSINQLPFPSREEDTQRHEKTQFDQIVQILSLGSVITPVLTVIEGLHHHFFHCRGTMMHRLSYSSIMSVIMWVMVYLVKYKQSKAALRHSGTVLLVSYIGLLCEYTIFREPDQFKMSPVQAISEYNFNYRLLSFVAAQEYVNLILGYSKEMKTKQRWSLWAYYVVRNIQYYRMKYTYSIQDLQTILTHFSLFKQLSQSLSKNFLRRFYTDTWIAFGDKTQIKVNYLLIHFTQYPMESCQLTLPRSKLPLLTKKWRKYQETASILTNTLKRNVSICSSQKLLNLYTMIKSHLARQFQTQQLKSHNHKDRASKTALIAFLIVESQAIYHLFFLLRQIVQNFH</sequence>
<evidence type="ECO:0000313" key="2">
    <source>
        <dbReference type="EMBL" id="TNV84169.1"/>
    </source>
</evidence>